<dbReference type="OrthoDB" id="2318601at2"/>
<dbReference type="SUPFAM" id="SSF101960">
    <property type="entry name" value="Stabilizer of iron transporter SufD"/>
    <property type="match status" value="1"/>
</dbReference>
<dbReference type="PANTHER" id="PTHR30508:SF1">
    <property type="entry name" value="UPF0051 PROTEIN ABCI8, CHLOROPLASTIC-RELATED"/>
    <property type="match status" value="1"/>
</dbReference>
<evidence type="ECO:0000313" key="4">
    <source>
        <dbReference type="Proteomes" id="UP000051445"/>
    </source>
</evidence>
<comment type="similarity">
    <text evidence="1">Belongs to the iron-sulfur cluster assembly SufBD family.</text>
</comment>
<dbReference type="PANTHER" id="PTHR30508">
    <property type="entry name" value="FES CLUSTER ASSEMBLY PROTEIN SUF"/>
    <property type="match status" value="1"/>
</dbReference>
<dbReference type="InterPro" id="IPR000825">
    <property type="entry name" value="SUF_FeS_clus_asmbl_SufBD_core"/>
</dbReference>
<proteinExistence type="inferred from homology"/>
<dbReference type="GO" id="GO:0016226">
    <property type="term" value="P:iron-sulfur cluster assembly"/>
    <property type="evidence" value="ECO:0007669"/>
    <property type="project" value="InterPro"/>
</dbReference>
<evidence type="ECO:0000259" key="2">
    <source>
        <dbReference type="Pfam" id="PF01458"/>
    </source>
</evidence>
<dbReference type="InterPro" id="IPR037284">
    <property type="entry name" value="SUF_FeS_clus_asmbl_SufBD_sf"/>
</dbReference>
<sequence>METNLLRQVQANAIHQPAWLQKKRALAVMLKNRFKLAPGQQTFMEAWQDPQMLTDSEPSYQLHLANDYVALPLQKAVLQYPELLQENLMEKAVRWQDNQLNAMHLALMDAGQFVYVPDQQKLTQPLQFKLESHSQNPHNLIIVGAGSEVTIEEHSRYLNPEPTYAATEILVGTGATVHYRQEERFRTSQIRHAIHVYQARQAQVDLAVVTPPGQESYSSLYSFLDGNGSQWSLDLAAMAEHGQHLQVDTLVDGYGMDTTANVNEWGWHSADGQIDFGKLATVDDEPLPLTQHSYLGSPNGVRIDGQIDSTMSYASVQDFFDQKRVTNDWLKEQL</sequence>
<keyword evidence="4" id="KW-1185">Reference proteome</keyword>
<dbReference type="PATRIC" id="fig|1423746.3.peg.1267"/>
<dbReference type="AlphaFoldDB" id="A0A0R1P5I2"/>
<dbReference type="Proteomes" id="UP000051445">
    <property type="component" value="Unassembled WGS sequence"/>
</dbReference>
<organism evidence="3 4">
    <name type="scientific">Limosilactobacillus frumenti DSM 13145</name>
    <dbReference type="NCBI Taxonomy" id="1423746"/>
    <lineage>
        <taxon>Bacteria</taxon>
        <taxon>Bacillati</taxon>
        <taxon>Bacillota</taxon>
        <taxon>Bacilli</taxon>
        <taxon>Lactobacillales</taxon>
        <taxon>Lactobacillaceae</taxon>
        <taxon>Limosilactobacillus</taxon>
    </lineage>
</organism>
<protein>
    <recommendedName>
        <fullName evidence="2">SUF system FeS cluster assembly SufBD core domain-containing protein</fullName>
    </recommendedName>
</protein>
<dbReference type="InterPro" id="IPR055346">
    <property type="entry name" value="Fe-S_cluster_assembly_SufBD"/>
</dbReference>
<gene>
    <name evidence="3" type="ORF">FD27_GL001247</name>
</gene>
<name>A0A0R1P5I2_9LACO</name>
<accession>A0A0R1P5I2</accession>
<evidence type="ECO:0000256" key="1">
    <source>
        <dbReference type="ARBA" id="ARBA00043967"/>
    </source>
</evidence>
<feature type="domain" description="SUF system FeS cluster assembly SufBD core" evidence="2">
    <location>
        <begin position="132"/>
        <end position="263"/>
    </location>
</feature>
<evidence type="ECO:0000313" key="3">
    <source>
        <dbReference type="EMBL" id="KRL27484.1"/>
    </source>
</evidence>
<dbReference type="EMBL" id="AZER01000016">
    <property type="protein sequence ID" value="KRL27484.1"/>
    <property type="molecule type" value="Genomic_DNA"/>
</dbReference>
<dbReference type="Pfam" id="PF01458">
    <property type="entry name" value="SUFBD_core"/>
    <property type="match status" value="1"/>
</dbReference>
<dbReference type="RefSeq" id="WP_057752005.1">
    <property type="nucleotide sequence ID" value="NZ_AZER01000016.1"/>
</dbReference>
<dbReference type="STRING" id="1423746.FD27_GL001247"/>
<comment type="caution">
    <text evidence="3">The sequence shown here is derived from an EMBL/GenBank/DDBJ whole genome shotgun (WGS) entry which is preliminary data.</text>
</comment>
<reference evidence="3 4" key="1">
    <citation type="journal article" date="2015" name="Genome Announc.">
        <title>Expanding the biotechnology potential of lactobacilli through comparative genomics of 213 strains and associated genera.</title>
        <authorList>
            <person name="Sun Z."/>
            <person name="Harris H.M."/>
            <person name="McCann A."/>
            <person name="Guo C."/>
            <person name="Argimon S."/>
            <person name="Zhang W."/>
            <person name="Yang X."/>
            <person name="Jeffery I.B."/>
            <person name="Cooney J.C."/>
            <person name="Kagawa T.F."/>
            <person name="Liu W."/>
            <person name="Song Y."/>
            <person name="Salvetti E."/>
            <person name="Wrobel A."/>
            <person name="Rasinkangas P."/>
            <person name="Parkhill J."/>
            <person name="Rea M.C."/>
            <person name="O'Sullivan O."/>
            <person name="Ritari J."/>
            <person name="Douillard F.P."/>
            <person name="Paul Ross R."/>
            <person name="Yang R."/>
            <person name="Briner A.E."/>
            <person name="Felis G.E."/>
            <person name="de Vos W.M."/>
            <person name="Barrangou R."/>
            <person name="Klaenhammer T.R."/>
            <person name="Caufield P.W."/>
            <person name="Cui Y."/>
            <person name="Zhang H."/>
            <person name="O'Toole P.W."/>
        </authorList>
    </citation>
    <scope>NUCLEOTIDE SEQUENCE [LARGE SCALE GENOMIC DNA]</scope>
    <source>
        <strain evidence="3 4">DSM 13145</strain>
    </source>
</reference>